<dbReference type="SUPFAM" id="SSF159659">
    <property type="entry name" value="Cgl1923-like"/>
    <property type="match status" value="1"/>
</dbReference>
<dbReference type="EMBL" id="RQVS01000001">
    <property type="protein sequence ID" value="RRJ88815.1"/>
    <property type="molecule type" value="Genomic_DNA"/>
</dbReference>
<gene>
    <name evidence="1" type="ORF">EG850_01375</name>
</gene>
<dbReference type="RefSeq" id="WP_124969077.1">
    <property type="nucleotide sequence ID" value="NZ_RQVS01000001.1"/>
</dbReference>
<evidence type="ECO:0000313" key="2">
    <source>
        <dbReference type="Proteomes" id="UP000274391"/>
    </source>
</evidence>
<keyword evidence="2" id="KW-1185">Reference proteome</keyword>
<reference evidence="1 2" key="1">
    <citation type="submission" date="2018-11" db="EMBL/GenBank/DDBJ databases">
        <title>YIM 102482-1 draft genome.</title>
        <authorList>
            <person name="Li G."/>
            <person name="Jiang Y."/>
        </authorList>
    </citation>
    <scope>NUCLEOTIDE SEQUENCE [LARGE SCALE GENOMIC DNA]</scope>
    <source>
        <strain evidence="1 2">YIM 102482-1</strain>
    </source>
</reference>
<comment type="caution">
    <text evidence="1">The sequence shown here is derived from an EMBL/GenBank/DDBJ whole genome shotgun (WGS) entry which is preliminary data.</text>
</comment>
<dbReference type="Pfam" id="PF09754">
    <property type="entry name" value="PAC2"/>
    <property type="match status" value="1"/>
</dbReference>
<evidence type="ECO:0000313" key="1">
    <source>
        <dbReference type="EMBL" id="RRJ88815.1"/>
    </source>
</evidence>
<dbReference type="AlphaFoldDB" id="A0A3P3W1B6"/>
<protein>
    <submittedName>
        <fullName evidence="1">PAC2 family protein</fullName>
    </submittedName>
</protein>
<dbReference type="InterPro" id="IPR019151">
    <property type="entry name" value="Proteasome_assmbl_chaperone_2"/>
</dbReference>
<dbReference type="PIRSF" id="PIRSF028754">
    <property type="entry name" value="UCP028754"/>
    <property type="match status" value="1"/>
</dbReference>
<sequence length="303" mass="33914">MTGRDSIFFPGEAWSRVPAGLPLVALLTGYRDAGSTVLQTVESLLDEGDAEIVAGFDIDSLFDYRARRPIIRVEGTQITEYRLPRLDLRLVRDSMGQQFLLLSGFEPDFRWSAFTASLRQLISHFEVSTVTWAHAIPMPVPHTRPIRLAVTGTREDLIEQLSVWHATVEAPAHALHELEFELTAESFPIVDLVVLVPHYLADGVLPATALRLIEAIGTASGLLLATEQLRERDREFRLEFESSLEENEEAQRLISVLETQHDGFLRGNPLENPFADADGELPSADSIAAELERYLKTRADEEK</sequence>
<accession>A0A3P3W1B6</accession>
<dbReference type="OrthoDB" id="3733464at2"/>
<dbReference type="InterPro" id="IPR038389">
    <property type="entry name" value="PSMG2_sf"/>
</dbReference>
<name>A0A3P3W1B6_9MICO</name>
<dbReference type="InterPro" id="IPR008492">
    <property type="entry name" value="Rv2714-like"/>
</dbReference>
<organism evidence="1 2">
    <name type="scientific">Gulosibacter macacae</name>
    <dbReference type="NCBI Taxonomy" id="2488791"/>
    <lineage>
        <taxon>Bacteria</taxon>
        <taxon>Bacillati</taxon>
        <taxon>Actinomycetota</taxon>
        <taxon>Actinomycetes</taxon>
        <taxon>Micrococcales</taxon>
        <taxon>Microbacteriaceae</taxon>
        <taxon>Gulosibacter</taxon>
    </lineage>
</organism>
<dbReference type="Gene3D" id="3.40.50.10900">
    <property type="entry name" value="PAC-like subunit"/>
    <property type="match status" value="1"/>
</dbReference>
<proteinExistence type="predicted"/>
<dbReference type="Proteomes" id="UP000274391">
    <property type="component" value="Unassembled WGS sequence"/>
</dbReference>